<evidence type="ECO:0000256" key="3">
    <source>
        <dbReference type="ARBA" id="ARBA00022692"/>
    </source>
</evidence>
<dbReference type="eggNOG" id="COG2363">
    <property type="taxonomic scope" value="Bacteria"/>
</dbReference>
<keyword evidence="4 6" id="KW-1133">Transmembrane helix</keyword>
<dbReference type="Proteomes" id="UP000000716">
    <property type="component" value="Chromosome"/>
</dbReference>
<evidence type="ECO:0000256" key="6">
    <source>
        <dbReference type="SAM" id="Phobius"/>
    </source>
</evidence>
<keyword evidence="3 6" id="KW-0812">Transmembrane</keyword>
<dbReference type="PANTHER" id="PTHR43461:SF1">
    <property type="entry name" value="TRANSMEMBRANE PROTEIN 256"/>
    <property type="match status" value="1"/>
</dbReference>
<dbReference type="EMBL" id="CP001615">
    <property type="protein sequence ID" value="ACQ70383.1"/>
    <property type="molecule type" value="Genomic_DNA"/>
</dbReference>
<dbReference type="RefSeq" id="WP_012727502.1">
    <property type="nucleotide sequence ID" value="NC_012673.1"/>
</dbReference>
<reference evidence="7 8" key="1">
    <citation type="journal article" date="2011" name="J. Bacteriol.">
        <title>Complete genome sequence of the Thermophilic Bacterium Exiguobacterium sp. AT1b.</title>
        <authorList>
            <person name="Vishnivetskaya T.A."/>
            <person name="Lucas S."/>
            <person name="Copeland A."/>
            <person name="Lapidus A."/>
            <person name="Glavina Del Rio T."/>
            <person name="Dalin E."/>
            <person name="Tice H."/>
            <person name="Bruce D.C."/>
            <person name="Goodwin L.A."/>
            <person name="Pitluck S."/>
            <person name="Saunders E."/>
            <person name="Brettin T."/>
            <person name="Detter C."/>
            <person name="Han C."/>
            <person name="Larimer F."/>
            <person name="Land M.L."/>
            <person name="Hauser L.J."/>
            <person name="Kyrpides N.C."/>
            <person name="Ovchinnikova G."/>
            <person name="Kathariou S."/>
            <person name="Ramaley R.F."/>
            <person name="Rodrigues D.F."/>
            <person name="Hendrix C."/>
            <person name="Richardson P."/>
            <person name="Tiedje J.M."/>
        </authorList>
    </citation>
    <scope>NUCLEOTIDE SEQUENCE [LARGE SCALE GENOMIC DNA]</scope>
    <source>
        <strain evidence="8">ATCC BAA-1283 / AT1b</strain>
    </source>
</reference>
<dbReference type="STRING" id="360911.EAT1b_1456"/>
<evidence type="ECO:0000256" key="4">
    <source>
        <dbReference type="ARBA" id="ARBA00022989"/>
    </source>
</evidence>
<evidence type="ECO:0000256" key="2">
    <source>
        <dbReference type="ARBA" id="ARBA00009694"/>
    </source>
</evidence>
<dbReference type="InterPro" id="IPR006696">
    <property type="entry name" value="DUF423"/>
</dbReference>
<dbReference type="AlphaFoldDB" id="C4KZ70"/>
<sequence length="121" mass="12717">MKILLMIGAGLMALGVALGAFGAHALKERLAPNMLANWQTGVLYHMVHALGIIGIASLLMRVSISQFNIAGWLMFAGIIFFSGSLYVMALTGITKLGAVTPIGGVLFIAAWIFVIVGATKL</sequence>
<proteinExistence type="inferred from homology"/>
<accession>C4KZ70</accession>
<feature type="transmembrane region" description="Helical" evidence="6">
    <location>
        <begin position="43"/>
        <end position="60"/>
    </location>
</feature>
<organism evidence="7 8">
    <name type="scientific">Exiguobacterium sp. (strain ATCC BAA-1283 / AT1b)</name>
    <dbReference type="NCBI Taxonomy" id="360911"/>
    <lineage>
        <taxon>Bacteria</taxon>
        <taxon>Bacillati</taxon>
        <taxon>Bacillota</taxon>
        <taxon>Bacilli</taxon>
        <taxon>Bacillales</taxon>
        <taxon>Bacillales Family XII. Incertae Sedis</taxon>
        <taxon>Exiguobacterium</taxon>
    </lineage>
</organism>
<dbReference type="GO" id="GO:0005886">
    <property type="term" value="C:plasma membrane"/>
    <property type="evidence" value="ECO:0007669"/>
    <property type="project" value="TreeGrafter"/>
</dbReference>
<dbReference type="Pfam" id="PF04241">
    <property type="entry name" value="DUF423"/>
    <property type="match status" value="1"/>
</dbReference>
<dbReference type="PANTHER" id="PTHR43461">
    <property type="entry name" value="TRANSMEMBRANE PROTEIN 256"/>
    <property type="match status" value="1"/>
</dbReference>
<dbReference type="OrthoDB" id="9802121at2"/>
<evidence type="ECO:0000256" key="1">
    <source>
        <dbReference type="ARBA" id="ARBA00004141"/>
    </source>
</evidence>
<protein>
    <recommendedName>
        <fullName evidence="9">DUF423 domain-containing protein</fullName>
    </recommendedName>
</protein>
<comment type="subcellular location">
    <subcellularLocation>
        <location evidence="1">Membrane</location>
        <topology evidence="1">Multi-pass membrane protein</topology>
    </subcellularLocation>
</comment>
<dbReference type="KEGG" id="eat:EAT1b_1456"/>
<evidence type="ECO:0000256" key="5">
    <source>
        <dbReference type="ARBA" id="ARBA00023136"/>
    </source>
</evidence>
<keyword evidence="8" id="KW-1185">Reference proteome</keyword>
<gene>
    <name evidence="7" type="ordered locus">EAT1b_1456</name>
</gene>
<evidence type="ECO:0000313" key="8">
    <source>
        <dbReference type="Proteomes" id="UP000000716"/>
    </source>
</evidence>
<evidence type="ECO:0000313" key="7">
    <source>
        <dbReference type="EMBL" id="ACQ70383.1"/>
    </source>
</evidence>
<evidence type="ECO:0008006" key="9">
    <source>
        <dbReference type="Google" id="ProtNLM"/>
    </source>
</evidence>
<name>C4KZ70_EXISA</name>
<keyword evidence="5 6" id="KW-0472">Membrane</keyword>
<comment type="similarity">
    <text evidence="2">Belongs to the UPF0382 family.</text>
</comment>
<feature type="transmembrane region" description="Helical" evidence="6">
    <location>
        <begin position="99"/>
        <end position="118"/>
    </location>
</feature>
<dbReference type="HOGENOM" id="CLU_096548_3_3_9"/>
<feature type="transmembrane region" description="Helical" evidence="6">
    <location>
        <begin position="72"/>
        <end position="93"/>
    </location>
</feature>